<dbReference type="RefSeq" id="WP_104009201.1">
    <property type="nucleotide sequence ID" value="NZ_FNVD01000023.1"/>
</dbReference>
<organism evidence="3 4">
    <name type="scientific">Jhaorihella thermophila</name>
    <dbReference type="NCBI Taxonomy" id="488547"/>
    <lineage>
        <taxon>Bacteria</taxon>
        <taxon>Pseudomonadati</taxon>
        <taxon>Pseudomonadota</taxon>
        <taxon>Alphaproteobacteria</taxon>
        <taxon>Rhodobacterales</taxon>
        <taxon>Paracoccaceae</taxon>
        <taxon>Jhaorihella</taxon>
    </lineage>
</organism>
<accession>A0A1H5YUW6</accession>
<dbReference type="Gene3D" id="1.10.3480.10">
    <property type="entry name" value="TorD-like"/>
    <property type="match status" value="1"/>
</dbReference>
<dbReference type="EMBL" id="FNVD01000023">
    <property type="protein sequence ID" value="SEG28049.1"/>
    <property type="molecule type" value="Genomic_DNA"/>
</dbReference>
<dbReference type="InterPro" id="IPR020945">
    <property type="entry name" value="DMSO/NO3_reduct_chaperone"/>
</dbReference>
<reference evidence="3 4" key="1">
    <citation type="submission" date="2016-10" db="EMBL/GenBank/DDBJ databases">
        <authorList>
            <person name="de Groot N.N."/>
        </authorList>
    </citation>
    <scope>NUCLEOTIDE SEQUENCE [LARGE SCALE GENOMIC DNA]</scope>
    <source>
        <strain evidence="3 4">DSM 23413</strain>
    </source>
</reference>
<dbReference type="PANTHER" id="PTHR34227">
    <property type="entry name" value="CHAPERONE PROTEIN YCDY"/>
    <property type="match status" value="1"/>
</dbReference>
<dbReference type="PANTHER" id="PTHR34227:SF1">
    <property type="entry name" value="DIMETHYL SULFOXIDE REDUCTASE CHAPERONE-RELATED"/>
    <property type="match status" value="1"/>
</dbReference>
<dbReference type="AlphaFoldDB" id="A0A1H5YUW6"/>
<dbReference type="OrthoDB" id="7849731at2"/>
<proteinExistence type="predicted"/>
<dbReference type="InterPro" id="IPR050289">
    <property type="entry name" value="TorD/DmsD_chaperones"/>
</dbReference>
<keyword evidence="4" id="KW-1185">Reference proteome</keyword>
<evidence type="ECO:0000313" key="3">
    <source>
        <dbReference type="EMBL" id="SEG28049.1"/>
    </source>
</evidence>
<feature type="region of interest" description="Disordered" evidence="2">
    <location>
        <begin position="1"/>
        <end position="20"/>
    </location>
</feature>
<protein>
    <submittedName>
        <fullName evidence="3">Chaperone TorD involved in molybdoenzyme TorA maturation</fullName>
    </submittedName>
</protein>
<name>A0A1H5YUW6_9RHOB</name>
<evidence type="ECO:0000256" key="2">
    <source>
        <dbReference type="SAM" id="MobiDB-lite"/>
    </source>
</evidence>
<dbReference type="Proteomes" id="UP000236742">
    <property type="component" value="Unassembled WGS sequence"/>
</dbReference>
<dbReference type="SUPFAM" id="SSF89155">
    <property type="entry name" value="TorD-like"/>
    <property type="match status" value="1"/>
</dbReference>
<keyword evidence="1" id="KW-0143">Chaperone</keyword>
<evidence type="ECO:0000313" key="4">
    <source>
        <dbReference type="Proteomes" id="UP000236742"/>
    </source>
</evidence>
<sequence length="255" mass="27834">MTNPQRHPLPEQPAMPSQTDRAVMADAAAALAVVIRLFDRELDGEALAALRSGDAFAFLDQILETDAARGALGELEVAVSDLPPGPEDPFFDRLAADYADIFLTHGHRAAPSASVWLSDDHTERGEPMFEARRWYEHWGISVPNWRVRADDHIVPMLQFVAFLLEQGSAEAAADAAVFMDRQMGPWVGDFLGKVSVRADTALYRAAAAFAGALLAEIRAELERITGIAEQIPEPPKRPEVQPDEVAFLPGAAPSW</sequence>
<dbReference type="Pfam" id="PF02613">
    <property type="entry name" value="Nitrate_red_del"/>
    <property type="match status" value="1"/>
</dbReference>
<evidence type="ECO:0000256" key="1">
    <source>
        <dbReference type="ARBA" id="ARBA00023186"/>
    </source>
</evidence>
<dbReference type="InterPro" id="IPR036411">
    <property type="entry name" value="TorD-like_sf"/>
</dbReference>
<gene>
    <name evidence="3" type="ORF">SAMN05421751_12324</name>
</gene>